<dbReference type="InterPro" id="IPR018200">
    <property type="entry name" value="USP_CS"/>
</dbReference>
<evidence type="ECO:0000313" key="10">
    <source>
        <dbReference type="EMBL" id="ORZ18880.1"/>
    </source>
</evidence>
<evidence type="ECO:0000256" key="6">
    <source>
        <dbReference type="ARBA" id="ARBA00022807"/>
    </source>
</evidence>
<protein>
    <recommendedName>
        <fullName evidence="7">Ubiquitin carboxyl-terminal hydrolase</fullName>
        <ecNumber evidence="7">3.4.19.12</ecNumber>
    </recommendedName>
</protein>
<dbReference type="GO" id="GO:0004843">
    <property type="term" value="F:cysteine-type deubiquitinase activity"/>
    <property type="evidence" value="ECO:0007669"/>
    <property type="project" value="UniProtKB-UniRule"/>
</dbReference>
<dbReference type="EMBL" id="MCGE01000008">
    <property type="protein sequence ID" value="ORZ18880.1"/>
    <property type="molecule type" value="Genomic_DNA"/>
</dbReference>
<comment type="catalytic activity">
    <reaction evidence="1 7">
        <text>Thiol-dependent hydrolysis of ester, thioester, amide, peptide and isopeptide bonds formed by the C-terminal Gly of ubiquitin (a 76-residue protein attached to proteins as an intracellular targeting signal).</text>
        <dbReference type="EC" id="3.4.19.12"/>
    </reaction>
</comment>
<sequence length="649" mass="70980">MSSTSNNYHLPAIAAMAGIALAASGYVISSSSTSESKRRRRRVKSKIMKEHDDKYVLGLVNTGNSCFANSVLQAMATLTCLRSYLAERVDEQGDEAGAQVPPNEFILQSVAFALYSTIELLNRPLGRPRSIAPTDIIRALERKTHGTISRDQQDAHELFQIISSTLTLEEEEQYKQQTPSLFDVGTLRHLAAESEPLSASSLDAFESSSFSSVGTFGSMWSSFSVSAAGENLHRRPRRPRNPFTGLAASKISCLKCGFTAPIRHHTFDNISLPVPQAASCTLESCLAAYTKTDILTDYQCRKCTLVSTLERLSQELETMIGKRKSNNSMNEPISVLESQINQVKNALQNNIEADMGDISLTPPKTTACTSKQTMFANPPKSLCLHLSRSMYHPSGYVQKNHCNVKFPEYLDLAPYTTNGYLNTQNPSAALSSSSDKNGAMTTSSSTPSSSSSGTNTPSQVRTSRPSLVYLRNMAGKQFVPDQEDGLNLILPGRQQQQFNGNGSGGGKNDHDGAVGNNGGNKPSILPSLTIPTVRPIQYRLNAVIVHYGGGHESGHFITYRRKKLFTGQDARPPHTMMMASGSSGGSGYYDGNMYQAAAHPLYHRQYHPSSYPSATPPSTFWRCNDEVVEEVGIDTVLSSEPYLLFYERE</sequence>
<feature type="region of interest" description="Disordered" evidence="8">
    <location>
        <begin position="426"/>
        <end position="464"/>
    </location>
</feature>
<evidence type="ECO:0000256" key="3">
    <source>
        <dbReference type="ARBA" id="ARBA00022670"/>
    </source>
</evidence>
<accession>A0A1X2IM72</accession>
<dbReference type="PANTHER" id="PTHR24006">
    <property type="entry name" value="UBIQUITIN CARBOXYL-TERMINAL HYDROLASE"/>
    <property type="match status" value="1"/>
</dbReference>
<dbReference type="STRING" id="90262.A0A1X2IM72"/>
<name>A0A1X2IM72_9FUNG</name>
<feature type="compositionally biased region" description="Polar residues" evidence="8">
    <location>
        <begin position="426"/>
        <end position="440"/>
    </location>
</feature>
<dbReference type="GO" id="GO:0016579">
    <property type="term" value="P:protein deubiquitination"/>
    <property type="evidence" value="ECO:0007669"/>
    <property type="project" value="InterPro"/>
</dbReference>
<dbReference type="AlphaFoldDB" id="A0A1X2IM72"/>
<feature type="region of interest" description="Disordered" evidence="8">
    <location>
        <begin position="494"/>
        <end position="520"/>
    </location>
</feature>
<dbReference type="InterPro" id="IPR038765">
    <property type="entry name" value="Papain-like_cys_pep_sf"/>
</dbReference>
<feature type="compositionally biased region" description="Low complexity" evidence="8">
    <location>
        <begin position="441"/>
        <end position="458"/>
    </location>
</feature>
<dbReference type="SUPFAM" id="SSF54001">
    <property type="entry name" value="Cysteine proteinases"/>
    <property type="match status" value="1"/>
</dbReference>
<dbReference type="PROSITE" id="PS00973">
    <property type="entry name" value="USP_2"/>
    <property type="match status" value="1"/>
</dbReference>
<proteinExistence type="inferred from homology"/>
<evidence type="ECO:0000259" key="9">
    <source>
        <dbReference type="PROSITE" id="PS50235"/>
    </source>
</evidence>
<evidence type="ECO:0000256" key="1">
    <source>
        <dbReference type="ARBA" id="ARBA00000707"/>
    </source>
</evidence>
<dbReference type="InterPro" id="IPR028889">
    <property type="entry name" value="USP"/>
</dbReference>
<dbReference type="GO" id="GO:0005634">
    <property type="term" value="C:nucleus"/>
    <property type="evidence" value="ECO:0007669"/>
    <property type="project" value="TreeGrafter"/>
</dbReference>
<evidence type="ECO:0000256" key="4">
    <source>
        <dbReference type="ARBA" id="ARBA00022786"/>
    </source>
</evidence>
<keyword evidence="5 7" id="KW-0378">Hydrolase</keyword>
<dbReference type="GO" id="GO:0006508">
    <property type="term" value="P:proteolysis"/>
    <property type="evidence" value="ECO:0007669"/>
    <property type="project" value="UniProtKB-KW"/>
</dbReference>
<evidence type="ECO:0000256" key="2">
    <source>
        <dbReference type="ARBA" id="ARBA00009085"/>
    </source>
</evidence>
<organism evidence="10 11">
    <name type="scientific">Absidia repens</name>
    <dbReference type="NCBI Taxonomy" id="90262"/>
    <lineage>
        <taxon>Eukaryota</taxon>
        <taxon>Fungi</taxon>
        <taxon>Fungi incertae sedis</taxon>
        <taxon>Mucoromycota</taxon>
        <taxon>Mucoromycotina</taxon>
        <taxon>Mucoromycetes</taxon>
        <taxon>Mucorales</taxon>
        <taxon>Cunninghamellaceae</taxon>
        <taxon>Absidia</taxon>
    </lineage>
</organism>
<keyword evidence="6 7" id="KW-0788">Thiol protease</keyword>
<dbReference type="EC" id="3.4.19.12" evidence="7"/>
<dbReference type="PROSITE" id="PS50235">
    <property type="entry name" value="USP_3"/>
    <property type="match status" value="1"/>
</dbReference>
<evidence type="ECO:0000256" key="5">
    <source>
        <dbReference type="ARBA" id="ARBA00022801"/>
    </source>
</evidence>
<evidence type="ECO:0000256" key="8">
    <source>
        <dbReference type="SAM" id="MobiDB-lite"/>
    </source>
</evidence>
<comment type="similarity">
    <text evidence="2 7">Belongs to the peptidase C19 family.</text>
</comment>
<dbReference type="InterPro" id="IPR001394">
    <property type="entry name" value="Peptidase_C19_UCH"/>
</dbReference>
<dbReference type="InterPro" id="IPR050164">
    <property type="entry name" value="Peptidase_C19"/>
</dbReference>
<comment type="caution">
    <text evidence="10">The sequence shown here is derived from an EMBL/GenBank/DDBJ whole genome shotgun (WGS) entry which is preliminary data.</text>
</comment>
<dbReference type="PROSITE" id="PS00972">
    <property type="entry name" value="USP_1"/>
    <property type="match status" value="1"/>
</dbReference>
<dbReference type="Proteomes" id="UP000193560">
    <property type="component" value="Unassembled WGS sequence"/>
</dbReference>
<dbReference type="PANTHER" id="PTHR24006:SF888">
    <property type="entry name" value="UBIQUITIN CARBOXYL-TERMINAL HYDROLASE 30"/>
    <property type="match status" value="1"/>
</dbReference>
<gene>
    <name evidence="10" type="ORF">BCR42DRAFT_411782</name>
</gene>
<dbReference type="Gene3D" id="3.90.70.10">
    <property type="entry name" value="Cysteine proteinases"/>
    <property type="match status" value="1"/>
</dbReference>
<dbReference type="OrthoDB" id="2020758at2759"/>
<feature type="domain" description="USP" evidence="9">
    <location>
        <begin position="57"/>
        <end position="649"/>
    </location>
</feature>
<dbReference type="GO" id="GO:0005829">
    <property type="term" value="C:cytosol"/>
    <property type="evidence" value="ECO:0007669"/>
    <property type="project" value="TreeGrafter"/>
</dbReference>
<reference evidence="10 11" key="1">
    <citation type="submission" date="2016-07" db="EMBL/GenBank/DDBJ databases">
        <title>Pervasive Adenine N6-methylation of Active Genes in Fungi.</title>
        <authorList>
            <consortium name="DOE Joint Genome Institute"/>
            <person name="Mondo S.J."/>
            <person name="Dannebaum R.O."/>
            <person name="Kuo R.C."/>
            <person name="Labutti K."/>
            <person name="Haridas S."/>
            <person name="Kuo A."/>
            <person name="Salamov A."/>
            <person name="Ahrendt S.R."/>
            <person name="Lipzen A."/>
            <person name="Sullivan W."/>
            <person name="Andreopoulos W.B."/>
            <person name="Clum A."/>
            <person name="Lindquist E."/>
            <person name="Daum C."/>
            <person name="Ramamoorthy G.K."/>
            <person name="Gryganskyi A."/>
            <person name="Culley D."/>
            <person name="Magnuson J.K."/>
            <person name="James T.Y."/>
            <person name="O'Malley M.A."/>
            <person name="Stajich J.E."/>
            <person name="Spatafora J.W."/>
            <person name="Visel A."/>
            <person name="Grigoriev I.V."/>
        </authorList>
    </citation>
    <scope>NUCLEOTIDE SEQUENCE [LARGE SCALE GENOMIC DNA]</scope>
    <source>
        <strain evidence="10 11">NRRL 1336</strain>
    </source>
</reference>
<evidence type="ECO:0000313" key="11">
    <source>
        <dbReference type="Proteomes" id="UP000193560"/>
    </source>
</evidence>
<keyword evidence="3 7" id="KW-0645">Protease</keyword>
<evidence type="ECO:0000256" key="7">
    <source>
        <dbReference type="RuleBase" id="RU366025"/>
    </source>
</evidence>
<dbReference type="Pfam" id="PF00443">
    <property type="entry name" value="UCH"/>
    <property type="match status" value="1"/>
</dbReference>
<keyword evidence="11" id="KW-1185">Reference proteome</keyword>
<keyword evidence="4 7" id="KW-0833">Ubl conjugation pathway</keyword>